<keyword evidence="2" id="KW-0812">Transmembrane</keyword>
<feature type="transmembrane region" description="Helical" evidence="2">
    <location>
        <begin position="164"/>
        <end position="182"/>
    </location>
</feature>
<dbReference type="AlphaFoldDB" id="A0ABD2X4H2"/>
<keyword evidence="4" id="KW-1185">Reference proteome</keyword>
<dbReference type="Proteomes" id="UP001627154">
    <property type="component" value="Unassembled WGS sequence"/>
</dbReference>
<dbReference type="InterPro" id="IPR012677">
    <property type="entry name" value="Nucleotide-bd_a/b_plait_sf"/>
</dbReference>
<feature type="region of interest" description="Disordered" evidence="1">
    <location>
        <begin position="299"/>
        <end position="358"/>
    </location>
</feature>
<evidence type="ECO:0000256" key="1">
    <source>
        <dbReference type="SAM" id="MobiDB-lite"/>
    </source>
</evidence>
<accession>A0ABD2X4H2</accession>
<keyword evidence="2" id="KW-1133">Transmembrane helix</keyword>
<keyword evidence="2" id="KW-0472">Membrane</keyword>
<evidence type="ECO:0000256" key="2">
    <source>
        <dbReference type="SAM" id="Phobius"/>
    </source>
</evidence>
<name>A0ABD2X4H2_9HYME</name>
<dbReference type="Gene3D" id="3.30.70.330">
    <property type="match status" value="1"/>
</dbReference>
<dbReference type="EMBL" id="JBJJXI010000051">
    <property type="protein sequence ID" value="KAL3400236.1"/>
    <property type="molecule type" value="Genomic_DNA"/>
</dbReference>
<reference evidence="3 4" key="1">
    <citation type="journal article" date="2024" name="bioRxiv">
        <title>A reference genome for Trichogramma kaykai: A tiny desert-dwelling parasitoid wasp with competing sex-ratio distorters.</title>
        <authorList>
            <person name="Culotta J."/>
            <person name="Lindsey A.R."/>
        </authorList>
    </citation>
    <scope>NUCLEOTIDE SEQUENCE [LARGE SCALE GENOMIC DNA]</scope>
    <source>
        <strain evidence="3 4">KSX58</strain>
    </source>
</reference>
<feature type="compositionally biased region" description="Basic and acidic residues" evidence="1">
    <location>
        <begin position="349"/>
        <end position="358"/>
    </location>
</feature>
<comment type="caution">
    <text evidence="3">The sequence shown here is derived from an EMBL/GenBank/DDBJ whole genome shotgun (WGS) entry which is preliminary data.</text>
</comment>
<organism evidence="3 4">
    <name type="scientific">Trichogramma kaykai</name>
    <dbReference type="NCBI Taxonomy" id="54128"/>
    <lineage>
        <taxon>Eukaryota</taxon>
        <taxon>Metazoa</taxon>
        <taxon>Ecdysozoa</taxon>
        <taxon>Arthropoda</taxon>
        <taxon>Hexapoda</taxon>
        <taxon>Insecta</taxon>
        <taxon>Pterygota</taxon>
        <taxon>Neoptera</taxon>
        <taxon>Endopterygota</taxon>
        <taxon>Hymenoptera</taxon>
        <taxon>Apocrita</taxon>
        <taxon>Proctotrupomorpha</taxon>
        <taxon>Chalcidoidea</taxon>
        <taxon>Trichogrammatidae</taxon>
        <taxon>Trichogramma</taxon>
    </lineage>
</organism>
<evidence type="ECO:0000313" key="3">
    <source>
        <dbReference type="EMBL" id="KAL3400236.1"/>
    </source>
</evidence>
<gene>
    <name evidence="3" type="ORF">TKK_006125</name>
</gene>
<feature type="compositionally biased region" description="Low complexity" evidence="1">
    <location>
        <begin position="19"/>
        <end position="40"/>
    </location>
</feature>
<feature type="region of interest" description="Disordered" evidence="1">
    <location>
        <begin position="1"/>
        <end position="125"/>
    </location>
</feature>
<sequence length="358" mass="40132">MARQRRSCTVSERARSTQRRGTGQVRQQGAQGHGAEAAQAPHRSALHRGVQGVGRRLRLGGGRHQRRGARLPVARRPGHREDARPALRLHGQAGAGLLRPGPEAVPGARRRGGRAVREEGRRPGHRRRLRALRQGGGRREGAEQAQGLHRQSLHRAVSQHDRRGAAGELSILYLFFFFFFFLTETLMRKLRGFAQVLNRVSDTKQFERNILPPLPPILPQHYMPSGTRKDCVRLRGLPYEAAVEHILEFLGELSKNIKYQGVHMVYNATVRSIFVSRASHNYSPTLLPRRLTATNSQFAGPALGRGLHPDEQRGGGVRVRPAAPPSLHDLRQEAALHRGVPVQRRRHEPRADERPSTR</sequence>
<feature type="compositionally biased region" description="Basic residues" evidence="1">
    <location>
        <begin position="55"/>
        <end position="69"/>
    </location>
</feature>
<protein>
    <submittedName>
        <fullName evidence="3">Uncharacterized protein</fullName>
    </submittedName>
</protein>
<proteinExistence type="predicted"/>
<evidence type="ECO:0000313" key="4">
    <source>
        <dbReference type="Proteomes" id="UP001627154"/>
    </source>
</evidence>